<evidence type="ECO:0000256" key="1">
    <source>
        <dbReference type="ARBA" id="ARBA00004141"/>
    </source>
</evidence>
<evidence type="ECO:0000256" key="8">
    <source>
        <dbReference type="SAM" id="Phobius"/>
    </source>
</evidence>
<dbReference type="AlphaFoldDB" id="Q79C40"/>
<dbReference type="EMBL" id="U51197">
    <property type="protein sequence ID" value="AAC44071.1"/>
    <property type="molecule type" value="Genomic_DNA"/>
</dbReference>
<accession>Q79C40</accession>
<organism evidence="10">
    <name type="scientific">Sphingomonas sp. S88</name>
    <dbReference type="NCBI Taxonomy" id="46624"/>
    <lineage>
        <taxon>Bacteria</taxon>
        <taxon>Pseudomonadati</taxon>
        <taxon>Pseudomonadota</taxon>
        <taxon>Alphaproteobacteria</taxon>
        <taxon>Sphingomonadales</taxon>
        <taxon>Sphingomonadaceae</taxon>
        <taxon>Sphingomonas</taxon>
    </lineage>
</organism>
<feature type="transmembrane region" description="Helical" evidence="8">
    <location>
        <begin position="35"/>
        <end position="56"/>
    </location>
</feature>
<sequence length="470" mass="51896">MNAFEAQRAFEEQLRAHARSAPSAAPMLRRSTIRMILYTELLLLDSIAILLGFYIAACSRDGNWLSLAGVNVGIFLLPITLGTALASGTYSLSCLRYPVSGVKSIFSAFFFSVFIVLLGSYLLTAELPLSRLQLGEGVLLALSLVTICRLGFRWHVRALTRGTLLDELVIVDGVALEVASGAVALDARIINLTPNPRDPQMLHRLGTTVVGFDRVVVACTEEHRAVWALLLKGMNIKGEILVPQFNALGAIGVDSYEGKDTLVVSQGPLNMPNRAKKRALDLLITVPALVALAPLMIVVAILIKLESPGPVFFAQDRVGRGNRLFKILKFRSMRVALCDANGNVSASRDDDRITKVGRIIRKTSIDELPQLLNVLRGDMSVVGPRPHALGSRAANHLFWEIDERYWHRHTLKPGMTGLAQIRGFRGATDRRVDLTNRLQADMEYIDGWDIWRDVTILFKTLRVIVHSNAF</sequence>
<evidence type="ECO:0000256" key="2">
    <source>
        <dbReference type="ARBA" id="ARBA00006464"/>
    </source>
</evidence>
<keyword evidence="4 8" id="KW-0812">Transmembrane</keyword>
<feature type="transmembrane region" description="Helical" evidence="8">
    <location>
        <begin position="68"/>
        <end position="92"/>
    </location>
</feature>
<keyword evidence="5 8" id="KW-1133">Transmembrane helix</keyword>
<feature type="domain" description="Bacterial sugar transferase" evidence="9">
    <location>
        <begin position="277"/>
        <end position="465"/>
    </location>
</feature>
<evidence type="ECO:0000256" key="4">
    <source>
        <dbReference type="ARBA" id="ARBA00022692"/>
    </source>
</evidence>
<reference evidence="10" key="1">
    <citation type="journal article" date="1996" name="J. Bacteriol.">
        <title>Linkage of genes essential for synthesis of a polysaccharide capsule in Sphingomonas strain S88.</title>
        <authorList>
            <person name="Yamazaki M."/>
            <person name="Thorne L."/>
            <person name="Mikolajczak M."/>
            <person name="Armentrout R.W."/>
            <person name="Pollock T.J."/>
        </authorList>
    </citation>
    <scope>NUCLEOTIDE SEQUENCE</scope>
    <source>
        <strain evidence="10">S88</strain>
    </source>
</reference>
<comment type="subcellular location">
    <subcellularLocation>
        <location evidence="1">Membrane</location>
        <topology evidence="1">Multi-pass membrane protein</topology>
    </subcellularLocation>
</comment>
<keyword evidence="7" id="KW-0270">Exopolysaccharide synthesis</keyword>
<evidence type="ECO:0000256" key="6">
    <source>
        <dbReference type="ARBA" id="ARBA00023136"/>
    </source>
</evidence>
<keyword evidence="3 10" id="KW-0808">Transferase</keyword>
<feature type="transmembrane region" description="Helical" evidence="8">
    <location>
        <begin position="134"/>
        <end position="152"/>
    </location>
</feature>
<dbReference type="Pfam" id="PF02397">
    <property type="entry name" value="Bac_transf"/>
    <property type="match status" value="1"/>
</dbReference>
<gene>
    <name evidence="10" type="primary">spsB</name>
</gene>
<dbReference type="PANTHER" id="PTHR30576">
    <property type="entry name" value="COLANIC BIOSYNTHESIS UDP-GLUCOSE LIPID CARRIER TRANSFERASE"/>
    <property type="match status" value="1"/>
</dbReference>
<evidence type="ECO:0000259" key="9">
    <source>
        <dbReference type="Pfam" id="PF02397"/>
    </source>
</evidence>
<feature type="transmembrane region" description="Helical" evidence="8">
    <location>
        <begin position="279"/>
        <end position="303"/>
    </location>
</feature>
<dbReference type="GO" id="GO:0016020">
    <property type="term" value="C:membrane"/>
    <property type="evidence" value="ECO:0007669"/>
    <property type="project" value="UniProtKB-SubCell"/>
</dbReference>
<dbReference type="PANTHER" id="PTHR30576:SF0">
    <property type="entry name" value="UNDECAPRENYL-PHOSPHATE N-ACETYLGALACTOSAMINYL 1-PHOSPHATE TRANSFERASE-RELATED"/>
    <property type="match status" value="1"/>
</dbReference>
<dbReference type="GO" id="GO:0016780">
    <property type="term" value="F:phosphotransferase activity, for other substituted phosphate groups"/>
    <property type="evidence" value="ECO:0007669"/>
    <property type="project" value="TreeGrafter"/>
</dbReference>
<comment type="similarity">
    <text evidence="2">Belongs to the bacterial sugar transferase family.</text>
</comment>
<evidence type="ECO:0000313" key="10">
    <source>
        <dbReference type="EMBL" id="AAC44071.1"/>
    </source>
</evidence>
<protein>
    <submittedName>
        <fullName evidence="10">Glucosyl-isoprenylphosphate transferase</fullName>
    </submittedName>
</protein>
<evidence type="ECO:0000256" key="3">
    <source>
        <dbReference type="ARBA" id="ARBA00022679"/>
    </source>
</evidence>
<name>Q79C40_9SPHN</name>
<dbReference type="GO" id="GO:0000271">
    <property type="term" value="P:polysaccharide biosynthetic process"/>
    <property type="evidence" value="ECO:0007669"/>
    <property type="project" value="UniProtKB-KW"/>
</dbReference>
<dbReference type="InterPro" id="IPR003362">
    <property type="entry name" value="Bact_transf"/>
</dbReference>
<evidence type="ECO:0000256" key="5">
    <source>
        <dbReference type="ARBA" id="ARBA00022989"/>
    </source>
</evidence>
<evidence type="ECO:0000256" key="7">
    <source>
        <dbReference type="ARBA" id="ARBA00023169"/>
    </source>
</evidence>
<feature type="transmembrane region" description="Helical" evidence="8">
    <location>
        <begin position="104"/>
        <end position="122"/>
    </location>
</feature>
<keyword evidence="6 8" id="KW-0472">Membrane</keyword>
<dbReference type="InterPro" id="IPR017475">
    <property type="entry name" value="EPS_sugar_tfrase"/>
</dbReference>
<dbReference type="NCBIfam" id="TIGR03025">
    <property type="entry name" value="EPS_sugtrans"/>
    <property type="match status" value="1"/>
</dbReference>
<proteinExistence type="inferred from homology"/>